<evidence type="ECO:0008006" key="2">
    <source>
        <dbReference type="Google" id="ProtNLM"/>
    </source>
</evidence>
<protein>
    <recommendedName>
        <fullName evidence="2">SLH domain-containing protein</fullName>
    </recommendedName>
</protein>
<sequence>MGLMTGTVNSNGEYSFNGNSNVTRAEISKIIYNFSVFLVEQQ</sequence>
<evidence type="ECO:0000313" key="1">
    <source>
        <dbReference type="EMBL" id="MPN47973.1"/>
    </source>
</evidence>
<reference evidence="1" key="1">
    <citation type="submission" date="2019-08" db="EMBL/GenBank/DDBJ databases">
        <authorList>
            <person name="Kucharzyk K."/>
            <person name="Murdoch R.W."/>
            <person name="Higgins S."/>
            <person name="Loffler F."/>
        </authorList>
    </citation>
    <scope>NUCLEOTIDE SEQUENCE</scope>
</reference>
<proteinExistence type="predicted"/>
<organism evidence="1">
    <name type="scientific">bioreactor metagenome</name>
    <dbReference type="NCBI Taxonomy" id="1076179"/>
    <lineage>
        <taxon>unclassified sequences</taxon>
        <taxon>metagenomes</taxon>
        <taxon>ecological metagenomes</taxon>
    </lineage>
</organism>
<comment type="caution">
    <text evidence="1">The sequence shown here is derived from an EMBL/GenBank/DDBJ whole genome shotgun (WGS) entry which is preliminary data.</text>
</comment>
<dbReference type="EMBL" id="VSSQ01109890">
    <property type="protein sequence ID" value="MPN47973.1"/>
    <property type="molecule type" value="Genomic_DNA"/>
</dbReference>
<gene>
    <name evidence="1" type="ORF">SDC9_195577</name>
</gene>
<dbReference type="AlphaFoldDB" id="A0A645IKX2"/>
<accession>A0A645IKX2</accession>
<name>A0A645IKX2_9ZZZZ</name>